<reference evidence="1 2" key="1">
    <citation type="submission" date="2022-07" db="EMBL/GenBank/DDBJ databases">
        <title>Genome stability of Gluconacetobacter entanii AV429.</title>
        <authorList>
            <person name="Trcek J."/>
            <person name="Cepec E."/>
        </authorList>
    </citation>
    <scope>NUCLEOTIDE SEQUENCE [LARGE SCALE GENOMIC DNA]</scope>
    <source>
        <strain evidence="1 2">AV429_2022</strain>
    </source>
</reference>
<protein>
    <recommendedName>
        <fullName evidence="3">Phage tail protein</fullName>
    </recommendedName>
</protein>
<keyword evidence="2" id="KW-1185">Reference proteome</keyword>
<organism evidence="1 2">
    <name type="scientific">Gluconacetobacter entanii</name>
    <dbReference type="NCBI Taxonomy" id="108528"/>
    <lineage>
        <taxon>Bacteria</taxon>
        <taxon>Pseudomonadati</taxon>
        <taxon>Pseudomonadota</taxon>
        <taxon>Alphaproteobacteria</taxon>
        <taxon>Acetobacterales</taxon>
        <taxon>Acetobacteraceae</taxon>
        <taxon>Gluconacetobacter</taxon>
    </lineage>
</organism>
<evidence type="ECO:0000313" key="1">
    <source>
        <dbReference type="EMBL" id="MCW4590436.1"/>
    </source>
</evidence>
<name>A0ABT3K5H8_9PROT</name>
<gene>
    <name evidence="1" type="ORF">NO263_07575</name>
</gene>
<comment type="caution">
    <text evidence="1">The sequence shown here is derived from an EMBL/GenBank/DDBJ whole genome shotgun (WGS) entry which is preliminary data.</text>
</comment>
<dbReference type="EMBL" id="JANGSQ010000099">
    <property type="protein sequence ID" value="MCW4590436.1"/>
    <property type="molecule type" value="Genomic_DNA"/>
</dbReference>
<dbReference type="RefSeq" id="WP_171791495.1">
    <property type="nucleotide sequence ID" value="NZ_JABJWD010000106.1"/>
</dbReference>
<dbReference type="Proteomes" id="UP001526337">
    <property type="component" value="Unassembled WGS sequence"/>
</dbReference>
<evidence type="ECO:0000313" key="2">
    <source>
        <dbReference type="Proteomes" id="UP001526337"/>
    </source>
</evidence>
<accession>A0ABT3K5H8</accession>
<proteinExistence type="predicted"/>
<evidence type="ECO:0008006" key="3">
    <source>
        <dbReference type="Google" id="ProtNLM"/>
    </source>
</evidence>
<sequence>MSETTTATTTTTTTTTTATPSIQNYIVYRTVASGTEGVGYVVNSILWDGTSTFNPGAGLALALDADGAYPIGSTYTAPTATTTATTATAATTGSAT</sequence>